<organism evidence="2 3">
    <name type="scientific">Quadrisphaera setariae</name>
    <dbReference type="NCBI Taxonomy" id="2593304"/>
    <lineage>
        <taxon>Bacteria</taxon>
        <taxon>Bacillati</taxon>
        <taxon>Actinomycetota</taxon>
        <taxon>Actinomycetes</taxon>
        <taxon>Kineosporiales</taxon>
        <taxon>Kineosporiaceae</taxon>
        <taxon>Quadrisphaera</taxon>
    </lineage>
</organism>
<name>A0A5C8ZHU3_9ACTN</name>
<dbReference type="InterPro" id="IPR012349">
    <property type="entry name" value="Split_barrel_FMN-bd"/>
</dbReference>
<sequence>MAAGRWGEVVSGEAEVRELVGEPAPAARAKQRDHLHELDRAWLAASPFCLLATSDADGRCDVSPKGDPPGFVQVLDDRTVAVPERPGNRRVDGFLNVLSNPHAGLISWLPGRSDTLRINGRATLVRDAPFFDAMVVKGHRPLLAVVIEVEEVFHHCSKAFLRSSLWDTVTWDGGASAGVPSRAHIAKALERRDTPLEELQTYYGPSYADGLYR</sequence>
<dbReference type="SUPFAM" id="SSF50475">
    <property type="entry name" value="FMN-binding split barrel"/>
    <property type="match status" value="1"/>
</dbReference>
<comment type="caution">
    <text evidence="2">The sequence shown here is derived from an EMBL/GenBank/DDBJ whole genome shotgun (WGS) entry which is preliminary data.</text>
</comment>
<reference evidence="2 3" key="1">
    <citation type="submission" date="2019-07" db="EMBL/GenBank/DDBJ databases">
        <title>Quadrisphaera sp. strain DD2A genome sequencing and assembly.</title>
        <authorList>
            <person name="Kim I."/>
        </authorList>
    </citation>
    <scope>NUCLEOTIDE SEQUENCE [LARGE SCALE GENOMIC DNA]</scope>
    <source>
        <strain evidence="2 3">DD2A</strain>
    </source>
</reference>
<dbReference type="NCBIfam" id="TIGR04025">
    <property type="entry name" value="PPOX_FMN_DR2398"/>
    <property type="match status" value="1"/>
</dbReference>
<dbReference type="OrthoDB" id="9790331at2"/>
<dbReference type="InterPro" id="IPR011576">
    <property type="entry name" value="Pyridox_Oxase_N"/>
</dbReference>
<dbReference type="PANTHER" id="PTHR42815:SF2">
    <property type="entry name" value="FAD-BINDING, PUTATIVE (AFU_ORTHOLOGUE AFUA_6G07600)-RELATED"/>
    <property type="match status" value="1"/>
</dbReference>
<keyword evidence="3" id="KW-1185">Reference proteome</keyword>
<dbReference type="EMBL" id="VKAC01000002">
    <property type="protein sequence ID" value="TXR57427.1"/>
    <property type="molecule type" value="Genomic_DNA"/>
</dbReference>
<dbReference type="Proteomes" id="UP000321234">
    <property type="component" value="Unassembled WGS sequence"/>
</dbReference>
<dbReference type="Gene3D" id="2.30.110.10">
    <property type="entry name" value="Electron Transport, Fmn-binding Protein, Chain A"/>
    <property type="match status" value="1"/>
</dbReference>
<dbReference type="PANTHER" id="PTHR42815">
    <property type="entry name" value="FAD-BINDING, PUTATIVE (AFU_ORTHOLOGUE AFUA_6G07600)-RELATED"/>
    <property type="match status" value="1"/>
</dbReference>
<dbReference type="Pfam" id="PF01243">
    <property type="entry name" value="PNPOx_N"/>
    <property type="match status" value="1"/>
</dbReference>
<accession>A0A5C8ZHU3</accession>
<dbReference type="RefSeq" id="WP_147925068.1">
    <property type="nucleotide sequence ID" value="NZ_VKAC01000002.1"/>
</dbReference>
<evidence type="ECO:0000313" key="2">
    <source>
        <dbReference type="EMBL" id="TXR57427.1"/>
    </source>
</evidence>
<dbReference type="InterPro" id="IPR024029">
    <property type="entry name" value="Pyridox_Oxase_FMN-dep"/>
</dbReference>
<evidence type="ECO:0000259" key="1">
    <source>
        <dbReference type="Pfam" id="PF01243"/>
    </source>
</evidence>
<dbReference type="AlphaFoldDB" id="A0A5C8ZHU3"/>
<gene>
    <name evidence="2" type="ORF">FMM08_04025</name>
</gene>
<feature type="domain" description="Pyridoxamine 5'-phosphate oxidase N-terminal" evidence="1">
    <location>
        <begin position="40"/>
        <end position="156"/>
    </location>
</feature>
<protein>
    <submittedName>
        <fullName evidence="2">Pyridoxamine 5'-phosphate oxidase family protein</fullName>
    </submittedName>
</protein>
<evidence type="ECO:0000313" key="3">
    <source>
        <dbReference type="Proteomes" id="UP000321234"/>
    </source>
</evidence>
<proteinExistence type="predicted"/>